<dbReference type="EMBL" id="QXFH01000076">
    <property type="protein sequence ID" value="RIV31507.1"/>
    <property type="molecule type" value="Genomic_DNA"/>
</dbReference>
<feature type="chain" id="PRO_5017266519" evidence="1">
    <location>
        <begin position="24"/>
        <end position="270"/>
    </location>
</feature>
<accession>A0A3A1N6W9</accession>
<reference evidence="2 3" key="1">
    <citation type="submission" date="2018-08" db="EMBL/GenBank/DDBJ databases">
        <title>Proposal of Muricauda 72 sp.nov. and Muricauda NH166 sp.nov., isolated from seawater.</title>
        <authorList>
            <person name="Cheng H."/>
            <person name="Wu Y.-H."/>
            <person name="Guo L.-L."/>
            <person name="Xu X.-W."/>
        </authorList>
    </citation>
    <scope>NUCLEOTIDE SEQUENCE [LARGE SCALE GENOMIC DNA]</scope>
    <source>
        <strain evidence="2 3">KCTC 22173</strain>
    </source>
</reference>
<dbReference type="AlphaFoldDB" id="A0A3A1N6W9"/>
<name>A0A3A1N6W9_9FLAO</name>
<organism evidence="2 3">
    <name type="scientific">Flagellimonas lutimaris</name>
    <dbReference type="NCBI Taxonomy" id="475082"/>
    <lineage>
        <taxon>Bacteria</taxon>
        <taxon>Pseudomonadati</taxon>
        <taxon>Bacteroidota</taxon>
        <taxon>Flavobacteriia</taxon>
        <taxon>Flavobacteriales</taxon>
        <taxon>Flavobacteriaceae</taxon>
        <taxon>Flagellimonas</taxon>
    </lineage>
</organism>
<keyword evidence="3" id="KW-1185">Reference proteome</keyword>
<dbReference type="Proteomes" id="UP000266067">
    <property type="component" value="Unassembled WGS sequence"/>
</dbReference>
<keyword evidence="1" id="KW-0732">Signal</keyword>
<gene>
    <name evidence="2" type="ORF">D2V08_13745</name>
</gene>
<proteinExistence type="predicted"/>
<dbReference type="InterPro" id="IPR022298">
    <property type="entry name" value="Conjug_transposon_TraN"/>
</dbReference>
<evidence type="ECO:0000313" key="3">
    <source>
        <dbReference type="Proteomes" id="UP000266067"/>
    </source>
</evidence>
<dbReference type="Pfam" id="PF13595">
    <property type="entry name" value="DUF4138"/>
    <property type="match status" value="1"/>
</dbReference>
<feature type="signal peptide" evidence="1">
    <location>
        <begin position="1"/>
        <end position="23"/>
    </location>
</feature>
<evidence type="ECO:0000256" key="1">
    <source>
        <dbReference type="SAM" id="SignalP"/>
    </source>
</evidence>
<protein>
    <submittedName>
        <fullName evidence="2">DUF4138 domain-containing protein</fullName>
    </submittedName>
</protein>
<dbReference type="OrthoDB" id="1451423at2"/>
<sequence length="270" mass="31371">MIMHLKHICLCSLVLMLSIGAYGQNTLDTLYANDYKNVALFFPSPIRKAITGHQNFVFTYNRDHEAHYGLLQATPGQESNLLVITSDESVYSYNLAYSKDISRYNYFIGPDDHVGRARPLYETKNKSYQEKDALTQEKESYQRISEILLTKKPGRLAVRRKKGMLFRLEHMIYQGKQVYFVFQIRNRSGIDFEVDTLDLNIISGSQKKRTAYQEKPLGISYVYNRPEIVKKGKMNRFVYVVPKFVLGDKERLQVTLYELNGNRLLSLIKP</sequence>
<evidence type="ECO:0000313" key="2">
    <source>
        <dbReference type="EMBL" id="RIV31507.1"/>
    </source>
</evidence>
<comment type="caution">
    <text evidence="2">The sequence shown here is derived from an EMBL/GenBank/DDBJ whole genome shotgun (WGS) entry which is preliminary data.</text>
</comment>